<dbReference type="Pfam" id="PF07883">
    <property type="entry name" value="Cupin_2"/>
    <property type="match status" value="1"/>
</dbReference>
<accession>A0A413H217</accession>
<dbReference type="Gene3D" id="2.60.120.10">
    <property type="entry name" value="Jelly Rolls"/>
    <property type="match status" value="1"/>
</dbReference>
<dbReference type="OrthoDB" id="9804028at2"/>
<evidence type="ECO:0000259" key="2">
    <source>
        <dbReference type="Pfam" id="PF07883"/>
    </source>
</evidence>
<dbReference type="CDD" id="cd06985">
    <property type="entry name" value="cupin_BF4112"/>
    <property type="match status" value="1"/>
</dbReference>
<evidence type="ECO:0000256" key="1">
    <source>
        <dbReference type="ARBA" id="ARBA00022723"/>
    </source>
</evidence>
<dbReference type="InterPro" id="IPR013096">
    <property type="entry name" value="Cupin_2"/>
</dbReference>
<evidence type="ECO:0000313" key="4">
    <source>
        <dbReference type="Proteomes" id="UP000286075"/>
    </source>
</evidence>
<dbReference type="EMBL" id="QSCF01000026">
    <property type="protein sequence ID" value="RGX77495.1"/>
    <property type="molecule type" value="Genomic_DNA"/>
</dbReference>
<reference evidence="3 4" key="1">
    <citation type="submission" date="2018-08" db="EMBL/GenBank/DDBJ databases">
        <title>A genome reference for cultivated species of the human gut microbiota.</title>
        <authorList>
            <person name="Zou Y."/>
            <person name="Xue W."/>
            <person name="Luo G."/>
        </authorList>
    </citation>
    <scope>NUCLEOTIDE SEQUENCE [LARGE SCALE GENOMIC DNA]</scope>
    <source>
        <strain evidence="3 4">OF03-9BH</strain>
    </source>
</reference>
<dbReference type="SUPFAM" id="SSF51182">
    <property type="entry name" value="RmlC-like cupins"/>
    <property type="match status" value="1"/>
</dbReference>
<organism evidence="3 4">
    <name type="scientific">Bacteroides stercorirosoris</name>
    <dbReference type="NCBI Taxonomy" id="871324"/>
    <lineage>
        <taxon>Bacteria</taxon>
        <taxon>Pseudomonadati</taxon>
        <taxon>Bacteroidota</taxon>
        <taxon>Bacteroidia</taxon>
        <taxon>Bacteroidales</taxon>
        <taxon>Bacteroidaceae</taxon>
        <taxon>Bacteroides</taxon>
    </lineage>
</organism>
<protein>
    <submittedName>
        <fullName evidence="3">Cupin domain-containing protein</fullName>
    </submittedName>
</protein>
<dbReference type="InterPro" id="IPR014710">
    <property type="entry name" value="RmlC-like_jellyroll"/>
</dbReference>
<evidence type="ECO:0000313" key="3">
    <source>
        <dbReference type="EMBL" id="RGX77495.1"/>
    </source>
</evidence>
<dbReference type="InterPro" id="IPR011051">
    <property type="entry name" value="RmlC_Cupin_sf"/>
</dbReference>
<dbReference type="GO" id="GO:0046872">
    <property type="term" value="F:metal ion binding"/>
    <property type="evidence" value="ECO:0007669"/>
    <property type="project" value="UniProtKB-KW"/>
</dbReference>
<dbReference type="PANTHER" id="PTHR35848">
    <property type="entry name" value="OXALATE-BINDING PROTEIN"/>
    <property type="match status" value="1"/>
</dbReference>
<dbReference type="Proteomes" id="UP000286075">
    <property type="component" value="Unassembled WGS sequence"/>
</dbReference>
<name>A0A413H217_9BACE</name>
<dbReference type="AlphaFoldDB" id="A0A413H217"/>
<keyword evidence="1" id="KW-0479">Metal-binding</keyword>
<dbReference type="RefSeq" id="WP_117987991.1">
    <property type="nucleotide sequence ID" value="NZ_CABMFG010000026.1"/>
</dbReference>
<gene>
    <name evidence="3" type="ORF">DXA68_15440</name>
</gene>
<dbReference type="PANTHER" id="PTHR35848:SF6">
    <property type="entry name" value="CUPIN TYPE-2 DOMAIN-CONTAINING PROTEIN"/>
    <property type="match status" value="1"/>
</dbReference>
<sequence>METTKVISENENYTAVNIGSMDELMEHTLVHPVSGRIIEGKAFLKEVTKATGTEISFNSLPPHTDLSYFHVHEQNEETYIILKGAGYFQVDDDCFPISEGSVIRVAPRGIRGMANFSDEAMVYMVIQSREHSLQQYSTADGTRVEHEKKW</sequence>
<comment type="caution">
    <text evidence="3">The sequence shown here is derived from an EMBL/GenBank/DDBJ whole genome shotgun (WGS) entry which is preliminary data.</text>
</comment>
<feature type="domain" description="Cupin type-2" evidence="2">
    <location>
        <begin position="60"/>
        <end position="126"/>
    </location>
</feature>
<proteinExistence type="predicted"/>
<dbReference type="InterPro" id="IPR051610">
    <property type="entry name" value="GPI/OXD"/>
</dbReference>